<feature type="region of interest" description="Disordered" evidence="1">
    <location>
        <begin position="1325"/>
        <end position="1394"/>
    </location>
</feature>
<feature type="region of interest" description="Disordered" evidence="1">
    <location>
        <begin position="1422"/>
        <end position="1474"/>
    </location>
</feature>
<feature type="compositionally biased region" description="Polar residues" evidence="1">
    <location>
        <begin position="1357"/>
        <end position="1368"/>
    </location>
</feature>
<dbReference type="Proteomes" id="UP000553632">
    <property type="component" value="Unassembled WGS sequence"/>
</dbReference>
<feature type="non-terminal residue" evidence="2">
    <location>
        <position position="1613"/>
    </location>
</feature>
<gene>
    <name evidence="2" type="ORF">FOZ63_016045</name>
</gene>
<keyword evidence="3" id="KW-1185">Reference proteome</keyword>
<feature type="compositionally biased region" description="Polar residues" evidence="1">
    <location>
        <begin position="1131"/>
        <end position="1141"/>
    </location>
</feature>
<comment type="caution">
    <text evidence="2">The sequence shown here is derived from an EMBL/GenBank/DDBJ whole genome shotgun (WGS) entry which is preliminary data.</text>
</comment>
<evidence type="ECO:0000313" key="3">
    <source>
        <dbReference type="Proteomes" id="UP000553632"/>
    </source>
</evidence>
<evidence type="ECO:0000256" key="1">
    <source>
        <dbReference type="SAM" id="MobiDB-lite"/>
    </source>
</evidence>
<evidence type="ECO:0000313" key="2">
    <source>
        <dbReference type="EMBL" id="KAF4753940.1"/>
    </source>
</evidence>
<sequence length="1613" mass="173750">VLSLLLHTHTSKPSIDMFSRSCGDDDSDHQMSVCLVSLDGSPRLPRYSPGSCEVLSKVPPVISRILPSSDYLWSTHTSTAPLRGLASVYENRMAFVAKVAYLERWDTATPCTHVEPSVRSLLARRRDKDALVDFVPIERATHLRTLTECRSNACSTTAEPSVPSTAITAAFSPPKAQPEDGTLLSFENALRAVQALPLEDIIPTADVELPEVAPVNPQALQSSRRVDYDIEPVRLLSAPKVPGLADLVEVDWLDFIGYVRLREVPPLESLPLVDPSPLPVKAALNSPASPEKRRAAASAVELELDPIPLPLQREQVPWIFDEPVSEAPLLTPWLAEKATSEEDNMQDLLPRFAKSCDFYREIPPLSPLAPSRQQRSVPTRPERPVFGPIGLSWETMDCQLNLLVPRELSGDMTRIELKDDFTASGDDTAAAAVDAVKRIFNRELSSVRRGGWEQTILWDKSWSGTALGLPQPPEFPPVDWLVPKDTSTPHDLPVLAEREVDSPCDAAQAELLWRWARDHPDAGRARLNLCIRSWELLTTSAVGVAPLFDEQQVTELTPTQEQDESHFEEGGGALERCSSSESPSTPPPPLMSCKSDHPSVPVTIDVERQSDCVCVRKSASIGRTAKVIRATGEPSAVTTLRAFHNKHWDRLRRFCGMHGLGVPTAQASLYEAEEIWRHSLSRKPRRSAQQLGSLALRCIVLSTLLEAFASYGSVGLLMAARAVPNEYRNNTDTLGRTLVELLSRLESSKSVLTQCPILRSLRSLLTGARQVRTLVVVVSSSALADNYERVSRKLLGMLGEDISVVDASQAGTDCGGGGGRRTLCFIPEWGILPDAVISEDASDCYARDPTLCSLLSRSGVTVVAFEALLGLEYSNPVAFDLIKFHIRHGKEGATSLEELSVRLKAAASKELGEALMAARIACKPALAGAVSLPGISAVVELRHQTSVAVLDPHSSKQRASTLEAIRRMARSLKRLYVVVPLVASRSKVSSTGDASLAMSMCLEELGCGPGHGSRLAVEGWTETTLKLGMMDKVVPLAVPVRGSVIDSVVNIIKQLAATQAGKADPDGDSIDEEGTGGPQVAAPAQRRPRQGEAGPSVEEPFEVDFSLRDISSGPGDSHTPLGGGDAGLTSRGPSSWGTFHNSGRLGKRRRGDTFSTTDEEDTFPRGILDENKSGGALQYGEDWFSSDGPVSLEGERFSGSSHRSTTVKNGGPQETGSEDAWSFTDLTTGSRSYLIGREESGNPKHAEPTGAAATPDDDWDDFGSEGPLRPSNRRAAGFAEGSLLLSDTLNETDDFESIPKGSAPAANLQAFMADPGLSEDRLSWLGMGPGEGQRQERHRVDDGLSDFGSLVVPSSAREGTSRSIPSQGSRERTFKFRVSSCPSPGRVRGGLCGMEGTSPRYPEVAQKGGSGALGACDSVMLSSQSVSSQSPASSAAANRRPPRREARKLRLDESFFEGWDTSPDSDGTGANAAAGMSFGEVCKGDSLAVTARDGRSPGSEVSFGGPPRSAVSYGSVKRPRKADSNSRRVSFARHPTYSEIDSSWAAEEGVEDSDQNSSVSKLSIWDDLNSDSGPKDEPFVEPERRQKKPKVRHGAVMGTQVEKAASISPGSLH</sequence>
<feature type="compositionally biased region" description="Polar residues" evidence="1">
    <location>
        <begin position="1198"/>
        <end position="1215"/>
    </location>
</feature>
<reference evidence="2 3" key="1">
    <citation type="submission" date="2020-04" db="EMBL/GenBank/DDBJ databases">
        <title>Perkinsus olseni comparative genomics.</title>
        <authorList>
            <person name="Bogema D.R."/>
        </authorList>
    </citation>
    <scope>NUCLEOTIDE SEQUENCE [LARGE SCALE GENOMIC DNA]</scope>
    <source>
        <strain evidence="2 3">ATCC PRA-207</strain>
    </source>
</reference>
<feature type="region of interest" description="Disordered" evidence="1">
    <location>
        <begin position="1489"/>
        <end position="1613"/>
    </location>
</feature>
<feature type="region of interest" description="Disordered" evidence="1">
    <location>
        <begin position="556"/>
        <end position="595"/>
    </location>
</feature>
<feature type="compositionally biased region" description="Low complexity" evidence="1">
    <location>
        <begin position="1422"/>
        <end position="1439"/>
    </location>
</feature>
<feature type="compositionally biased region" description="Basic and acidic residues" evidence="1">
    <location>
        <begin position="1236"/>
        <end position="1247"/>
    </location>
</feature>
<accession>A0A7J6UA58</accession>
<name>A0A7J6UA58_PEROL</name>
<dbReference type="EMBL" id="JABANO010005179">
    <property type="protein sequence ID" value="KAF4753940.1"/>
    <property type="molecule type" value="Genomic_DNA"/>
</dbReference>
<protein>
    <submittedName>
        <fullName evidence="2">Uncharacterized protein</fullName>
    </submittedName>
</protein>
<feature type="non-terminal residue" evidence="2">
    <location>
        <position position="1"/>
    </location>
</feature>
<organism evidence="2 3">
    <name type="scientific">Perkinsus olseni</name>
    <name type="common">Perkinsus atlanticus</name>
    <dbReference type="NCBI Taxonomy" id="32597"/>
    <lineage>
        <taxon>Eukaryota</taxon>
        <taxon>Sar</taxon>
        <taxon>Alveolata</taxon>
        <taxon>Perkinsozoa</taxon>
        <taxon>Perkinsea</taxon>
        <taxon>Perkinsida</taxon>
        <taxon>Perkinsidae</taxon>
        <taxon>Perkinsus</taxon>
    </lineage>
</organism>
<feature type="region of interest" description="Disordered" evidence="1">
    <location>
        <begin position="1057"/>
        <end position="1275"/>
    </location>
</feature>
<feature type="compositionally biased region" description="Basic and acidic residues" evidence="1">
    <location>
        <begin position="1573"/>
        <end position="1584"/>
    </location>
</feature>
<proteinExistence type="predicted"/>
<feature type="compositionally biased region" description="Basic and acidic residues" evidence="1">
    <location>
        <begin position="1333"/>
        <end position="1342"/>
    </location>
</feature>